<reference evidence="13" key="2">
    <citation type="submission" date="2025-09" db="UniProtKB">
        <authorList>
            <consortium name="Ensembl"/>
        </authorList>
    </citation>
    <scope>IDENTIFICATION</scope>
</reference>
<keyword evidence="7 12" id="KW-0969">Cilium</keyword>
<evidence type="ECO:0000313" key="14">
    <source>
        <dbReference type="Proteomes" id="UP000694562"/>
    </source>
</evidence>
<evidence type="ECO:0000256" key="11">
    <source>
        <dbReference type="ARBA" id="ARBA00047089"/>
    </source>
</evidence>
<reference evidence="13" key="1">
    <citation type="submission" date="2025-08" db="UniProtKB">
        <authorList>
            <consortium name="Ensembl"/>
        </authorList>
    </citation>
    <scope>IDENTIFICATION</scope>
</reference>
<evidence type="ECO:0000256" key="7">
    <source>
        <dbReference type="ARBA" id="ARBA00023069"/>
    </source>
</evidence>
<organism evidence="13 14">
    <name type="scientific">Falco tinnunculus</name>
    <name type="common">Common kestrel</name>
    <dbReference type="NCBI Taxonomy" id="100819"/>
    <lineage>
        <taxon>Eukaryota</taxon>
        <taxon>Metazoa</taxon>
        <taxon>Chordata</taxon>
        <taxon>Craniata</taxon>
        <taxon>Vertebrata</taxon>
        <taxon>Euteleostomi</taxon>
        <taxon>Archelosauria</taxon>
        <taxon>Archosauria</taxon>
        <taxon>Dinosauria</taxon>
        <taxon>Saurischia</taxon>
        <taxon>Theropoda</taxon>
        <taxon>Coelurosauria</taxon>
        <taxon>Aves</taxon>
        <taxon>Neognathae</taxon>
        <taxon>Neoaves</taxon>
        <taxon>Telluraves</taxon>
        <taxon>Australaves</taxon>
        <taxon>Falconiformes</taxon>
        <taxon>Falconidae</taxon>
        <taxon>Falco</taxon>
    </lineage>
</organism>
<evidence type="ECO:0000256" key="6">
    <source>
        <dbReference type="ARBA" id="ARBA00023054"/>
    </source>
</evidence>
<keyword evidence="14" id="KW-1185">Reference proteome</keyword>
<keyword evidence="3" id="KW-0963">Cytoplasm</keyword>
<evidence type="ECO:0000256" key="5">
    <source>
        <dbReference type="ARBA" id="ARBA00022846"/>
    </source>
</evidence>
<sequence length="239" mass="27371">MLDSLGSCPSTAQEAFLGTAQLAGYCDMKKCCPFLGLAPTSTSKDTYRSHCLPGYCCLSSWRPSLLHKVVSVPPSSDKQFNPTGRLPAIVPALRFSLHARDSTRDWHHENTLQLKGSEASQYRAARLNADAMRLVQDKDQLTYQMQEDSRRNLRERNSNIDFWRSKLIYELKSRFVVTLHNAVRSFLQMFVCLQITLECLYHREKWKGIDLVHDNVEKNLIKATLTDLTKQCSDCCYRS</sequence>
<protein>
    <recommendedName>
        <fullName evidence="12">Tektin</fullName>
    </recommendedName>
</protein>
<comment type="subcellular location">
    <subcellularLocation>
        <location evidence="12">Cytoplasm</location>
        <location evidence="12">Cytoskeleton</location>
        <location evidence="12">Cilium axoneme</location>
    </subcellularLocation>
    <subcellularLocation>
        <location evidence="1">Cytoplasm</location>
        <location evidence="1">Cytoskeleton</location>
        <location evidence="1">Flagellum axoneme</location>
    </subcellularLocation>
</comment>
<dbReference type="PANTHER" id="PTHR19960">
    <property type="entry name" value="TEKTIN"/>
    <property type="match status" value="1"/>
</dbReference>
<comment type="subunit">
    <text evidence="11">Microtubule inner protein component of sperm flagellar doublet microtubules. Interacts with TEKT3.</text>
</comment>
<comment type="function">
    <text evidence="10">Sperm-specific microtubule inner protein (MIP) part of the dynein-decorated doublet microtubules (DMTs) in flagellar axoneme. Forms an extensive interaction network in different conformations that reinforces the helix bundle composed by other tektin proteins (TEKT1 to TEKT4) and MIPs to anchor the tektin bundle onto the tubulin wall of A-tubule of the sperm flagellum.</text>
</comment>
<evidence type="ECO:0000256" key="4">
    <source>
        <dbReference type="ARBA" id="ARBA00022843"/>
    </source>
</evidence>
<dbReference type="InterPro" id="IPR048256">
    <property type="entry name" value="Tektin-like"/>
</dbReference>
<name>A0A8C4V1I8_FALTI</name>
<dbReference type="Proteomes" id="UP000694562">
    <property type="component" value="Unplaced"/>
</dbReference>
<evidence type="ECO:0000256" key="1">
    <source>
        <dbReference type="ARBA" id="ARBA00004611"/>
    </source>
</evidence>
<dbReference type="AlphaFoldDB" id="A0A8C4V1I8"/>
<keyword evidence="5 12" id="KW-0282">Flagellum</keyword>
<keyword evidence="9 12" id="KW-0966">Cell projection</keyword>
<dbReference type="InterPro" id="IPR000435">
    <property type="entry name" value="Tektins"/>
</dbReference>
<evidence type="ECO:0000256" key="10">
    <source>
        <dbReference type="ARBA" id="ARBA00046061"/>
    </source>
</evidence>
<dbReference type="GO" id="GO:0060271">
    <property type="term" value="P:cilium assembly"/>
    <property type="evidence" value="ECO:0007669"/>
    <property type="project" value="UniProtKB-UniRule"/>
</dbReference>
<evidence type="ECO:0000256" key="9">
    <source>
        <dbReference type="ARBA" id="ARBA00023273"/>
    </source>
</evidence>
<dbReference type="Pfam" id="PF03148">
    <property type="entry name" value="Tektin"/>
    <property type="match status" value="1"/>
</dbReference>
<evidence type="ECO:0000256" key="2">
    <source>
        <dbReference type="ARBA" id="ARBA00007209"/>
    </source>
</evidence>
<dbReference type="OrthoDB" id="9886517at2759"/>
<dbReference type="GO" id="GO:0005930">
    <property type="term" value="C:axoneme"/>
    <property type="evidence" value="ECO:0007669"/>
    <property type="project" value="UniProtKB-SubCell"/>
</dbReference>
<accession>A0A8C4V1I8</accession>
<dbReference type="OMA" id="YKGSESC"/>
<proteinExistence type="inferred from homology"/>
<dbReference type="PANTHER" id="PTHR19960:SF23">
    <property type="entry name" value="TEKTIN-5"/>
    <property type="match status" value="1"/>
</dbReference>
<keyword evidence="4" id="KW-0832">Ubl conjugation</keyword>
<dbReference type="Ensembl" id="ENSFTIT00000021759.1">
    <property type="protein sequence ID" value="ENSFTIP00000020887.1"/>
    <property type="gene ID" value="ENSFTIG00000013595.1"/>
</dbReference>
<evidence type="ECO:0000256" key="3">
    <source>
        <dbReference type="ARBA" id="ARBA00022490"/>
    </source>
</evidence>
<dbReference type="GO" id="GO:0005634">
    <property type="term" value="C:nucleus"/>
    <property type="evidence" value="ECO:0007669"/>
    <property type="project" value="TreeGrafter"/>
</dbReference>
<keyword evidence="6" id="KW-0175">Coiled coil</keyword>
<evidence type="ECO:0000256" key="8">
    <source>
        <dbReference type="ARBA" id="ARBA00023212"/>
    </source>
</evidence>
<dbReference type="GO" id="GO:0036126">
    <property type="term" value="C:sperm flagellum"/>
    <property type="evidence" value="ECO:0007669"/>
    <property type="project" value="TreeGrafter"/>
</dbReference>
<evidence type="ECO:0000313" key="13">
    <source>
        <dbReference type="Ensembl" id="ENSFTIP00000020887.1"/>
    </source>
</evidence>
<comment type="similarity">
    <text evidence="2 12">Belongs to the tektin family.</text>
</comment>
<evidence type="ECO:0000256" key="12">
    <source>
        <dbReference type="RuleBase" id="RU367040"/>
    </source>
</evidence>
<dbReference type="GO" id="GO:0015630">
    <property type="term" value="C:microtubule cytoskeleton"/>
    <property type="evidence" value="ECO:0007669"/>
    <property type="project" value="UniProtKB-UniRule"/>
</dbReference>
<keyword evidence="8" id="KW-0206">Cytoskeleton</keyword>
<dbReference type="GO" id="GO:0060294">
    <property type="term" value="P:cilium movement involved in cell motility"/>
    <property type="evidence" value="ECO:0007669"/>
    <property type="project" value="UniProtKB-UniRule"/>
</dbReference>